<dbReference type="RefSeq" id="WP_233445250.1">
    <property type="nucleotide sequence ID" value="NZ_CP015960.1"/>
</dbReference>
<dbReference type="Proteomes" id="UP001462961">
    <property type="component" value="Unassembled WGS sequence"/>
</dbReference>
<protein>
    <submittedName>
        <fullName evidence="2">Uncharacterized protein</fullName>
    </submittedName>
</protein>
<organism evidence="2 3">
    <name type="scientific">Paraburkholderia caribensis</name>
    <dbReference type="NCBI Taxonomy" id="75105"/>
    <lineage>
        <taxon>Bacteria</taxon>
        <taxon>Pseudomonadati</taxon>
        <taxon>Pseudomonadota</taxon>
        <taxon>Betaproteobacteria</taxon>
        <taxon>Burkholderiales</taxon>
        <taxon>Burkholderiaceae</taxon>
        <taxon>Paraburkholderia</taxon>
    </lineage>
</organism>
<dbReference type="AlphaFoldDB" id="A0A9Q6SA47"/>
<keyword evidence="2" id="KW-0614">Plasmid</keyword>
<dbReference type="InterPro" id="IPR036188">
    <property type="entry name" value="FAD/NAD-bd_sf"/>
</dbReference>
<dbReference type="EMBL" id="JAYLVJ010000007">
    <property type="protein sequence ID" value="MEO1753759.1"/>
    <property type="molecule type" value="Genomic_DNA"/>
</dbReference>
<reference evidence="1 4" key="3">
    <citation type="submission" date="2024-01" db="EMBL/GenBank/DDBJ databases">
        <title>The diversity of rhizobia nodulating Mimosa spp. in eleven states of Brazil covering several biomes is determined by host plant, location, and edaphic factors.</title>
        <authorList>
            <person name="Rouws L."/>
            <person name="Barauna A."/>
            <person name="Beukes C."/>
            <person name="De Faria S.M."/>
            <person name="Gross E."/>
            <person name="Dos Reis Junior F.B."/>
            <person name="Simon M."/>
            <person name="Maluk M."/>
            <person name="Odee D.W."/>
            <person name="Kenicer G."/>
            <person name="Young J.P.W."/>
            <person name="Reis V.M."/>
            <person name="Zilli J."/>
            <person name="James E.K."/>
        </authorList>
    </citation>
    <scope>NUCLEOTIDE SEQUENCE [LARGE SCALE GENOMIC DNA]</scope>
    <source>
        <strain evidence="1 4">JHI1651</strain>
    </source>
</reference>
<dbReference type="EMBL" id="CP015960">
    <property type="protein sequence ID" value="QLB67460.1"/>
    <property type="molecule type" value="Genomic_DNA"/>
</dbReference>
<evidence type="ECO:0000313" key="4">
    <source>
        <dbReference type="Proteomes" id="UP001462961"/>
    </source>
</evidence>
<geneLocation type="plasmid" evidence="2">
    <name>unnamed</name>
</geneLocation>
<keyword evidence="4" id="KW-1185">Reference proteome</keyword>
<sequence>MPARGFFCNALGITPRTLEIFDDLGIVDCAIEAGVWFAGVQRWVDGAMMPARSMHVPEQGLPSILPPKRCCGETKTLALHE</sequence>
<geneLocation type="plasmid" evidence="3"/>
<evidence type="ECO:0000313" key="1">
    <source>
        <dbReference type="EMBL" id="MEO1753759.1"/>
    </source>
</evidence>
<gene>
    <name evidence="2" type="ORF">A9O66_34085</name>
    <name evidence="1" type="ORF">VOI32_07475</name>
</gene>
<name>A0A9Q6SA47_9BURK</name>
<reference evidence="2 3" key="1">
    <citation type="journal article" date="2014" name="Genome Announc.">
        <title>Draft Genome Sequence of the Haloacid-Degrading Burkholderia caribensis Strain MBA4.</title>
        <authorList>
            <person name="Pan Y."/>
            <person name="Kong K.F."/>
            <person name="Tsang J.S."/>
        </authorList>
    </citation>
    <scope>NUCLEOTIDE SEQUENCE [LARGE SCALE GENOMIC DNA]</scope>
    <source>
        <strain evidence="2 3">852011</strain>
    </source>
</reference>
<evidence type="ECO:0000313" key="3">
    <source>
        <dbReference type="Proteomes" id="UP000509548"/>
    </source>
</evidence>
<accession>A0A9Q6SA47</accession>
<dbReference type="Gene3D" id="3.50.50.60">
    <property type="entry name" value="FAD/NAD(P)-binding domain"/>
    <property type="match status" value="1"/>
</dbReference>
<proteinExistence type="predicted"/>
<reference evidence="2" key="2">
    <citation type="submission" date="2016-06" db="EMBL/GenBank/DDBJ databases">
        <authorList>
            <person name="Huang P."/>
            <person name="Jiang X."/>
            <person name="Liu X."/>
        </authorList>
    </citation>
    <scope>NUCLEOTIDE SEQUENCE</scope>
    <source>
        <strain evidence="2">852011</strain>
        <plasmid evidence="2">unnamed</plasmid>
    </source>
</reference>
<evidence type="ECO:0000313" key="2">
    <source>
        <dbReference type="EMBL" id="QLB67460.1"/>
    </source>
</evidence>
<dbReference type="Proteomes" id="UP000509548">
    <property type="component" value="Plasmid unnamed"/>
</dbReference>